<keyword evidence="2" id="KW-0812">Transmembrane</keyword>
<feature type="domain" description="CAAX prenyl protease 2/Lysostaphin resistance protein A-like" evidence="3">
    <location>
        <begin position="193"/>
        <end position="291"/>
    </location>
</feature>
<feature type="transmembrane region" description="Helical" evidence="2">
    <location>
        <begin position="87"/>
        <end position="109"/>
    </location>
</feature>
<comment type="caution">
    <text evidence="4">The sequence shown here is derived from an EMBL/GenBank/DDBJ whole genome shotgun (WGS) entry which is preliminary data.</text>
</comment>
<sequence length="304" mass="31743">MPDKPSDASSGGAPPVFEPVDVWAIEAPNAMAQADFEAAADAQRGQDAAGSLEPSAEEKRRGRSRSRAPRTDWRLGGRTVLRWREGLLAVALISLGLGVVAATVVSQFWLSPWAAASATILIGIGMLVPVVWAFSRSRPVGLLRFRAIDLLYGLVLGALLRTTQGWLQGMGGSPAPLPSFSRVDGAISVTTVLGDILAPVLVAPLLEELFFRGVVLVALYTVLRRPFGKVAAGVGAVAGSAALFVVAHAMLGSTSVDGIVVLTLLASVCGLLVILTGRIWGAVLTHAVFNATFVVLALAGTFWN</sequence>
<organism evidence="4 5">
    <name type="scientific">Microbacterium yannicii</name>
    <dbReference type="NCBI Taxonomy" id="671622"/>
    <lineage>
        <taxon>Bacteria</taxon>
        <taxon>Bacillati</taxon>
        <taxon>Actinomycetota</taxon>
        <taxon>Actinomycetes</taxon>
        <taxon>Micrococcales</taxon>
        <taxon>Microbacteriaceae</taxon>
        <taxon>Microbacterium</taxon>
    </lineage>
</organism>
<keyword evidence="5" id="KW-1185">Reference proteome</keyword>
<reference evidence="5" key="1">
    <citation type="journal article" date="2019" name="Int. J. Syst. Evol. Microbiol.">
        <title>The Global Catalogue of Microorganisms (GCM) 10K type strain sequencing project: providing services to taxonomists for standard genome sequencing and annotation.</title>
        <authorList>
            <consortium name="The Broad Institute Genomics Platform"/>
            <consortium name="The Broad Institute Genome Sequencing Center for Infectious Disease"/>
            <person name="Wu L."/>
            <person name="Ma J."/>
        </authorList>
    </citation>
    <scope>NUCLEOTIDE SEQUENCE [LARGE SCALE GENOMIC DNA]</scope>
    <source>
        <strain evidence="5">JCM 18959</strain>
    </source>
</reference>
<keyword evidence="2" id="KW-1133">Transmembrane helix</keyword>
<evidence type="ECO:0000313" key="4">
    <source>
        <dbReference type="EMBL" id="GAA5093739.1"/>
    </source>
</evidence>
<dbReference type="InterPro" id="IPR003675">
    <property type="entry name" value="Rce1/LyrA-like_dom"/>
</dbReference>
<feature type="transmembrane region" description="Helical" evidence="2">
    <location>
        <begin position="196"/>
        <end position="223"/>
    </location>
</feature>
<proteinExistence type="predicted"/>
<evidence type="ECO:0000313" key="5">
    <source>
        <dbReference type="Proteomes" id="UP001501407"/>
    </source>
</evidence>
<dbReference type="EMBL" id="BAABKZ010000002">
    <property type="protein sequence ID" value="GAA5093739.1"/>
    <property type="molecule type" value="Genomic_DNA"/>
</dbReference>
<keyword evidence="2" id="KW-0472">Membrane</keyword>
<name>A0ABP9MBA4_9MICO</name>
<dbReference type="RefSeq" id="WP_345507557.1">
    <property type="nucleotide sequence ID" value="NZ_BAABKZ010000002.1"/>
</dbReference>
<dbReference type="Pfam" id="PF02517">
    <property type="entry name" value="Rce1-like"/>
    <property type="match status" value="1"/>
</dbReference>
<feature type="compositionally biased region" description="Low complexity" evidence="1">
    <location>
        <begin position="36"/>
        <end position="50"/>
    </location>
</feature>
<evidence type="ECO:0000256" key="2">
    <source>
        <dbReference type="SAM" id="Phobius"/>
    </source>
</evidence>
<dbReference type="Proteomes" id="UP001501407">
    <property type="component" value="Unassembled WGS sequence"/>
</dbReference>
<feature type="transmembrane region" description="Helical" evidence="2">
    <location>
        <begin position="115"/>
        <end position="135"/>
    </location>
</feature>
<evidence type="ECO:0000256" key="1">
    <source>
        <dbReference type="SAM" id="MobiDB-lite"/>
    </source>
</evidence>
<feature type="transmembrane region" description="Helical" evidence="2">
    <location>
        <begin position="230"/>
        <end position="252"/>
    </location>
</feature>
<protein>
    <recommendedName>
        <fullName evidence="3">CAAX prenyl protease 2/Lysostaphin resistance protein A-like domain-containing protein</fullName>
    </recommendedName>
</protein>
<gene>
    <name evidence="4" type="ORF">GCM10025760_24260</name>
</gene>
<feature type="transmembrane region" description="Helical" evidence="2">
    <location>
        <begin position="258"/>
        <end position="276"/>
    </location>
</feature>
<feature type="transmembrane region" description="Helical" evidence="2">
    <location>
        <begin position="147"/>
        <end position="167"/>
    </location>
</feature>
<feature type="transmembrane region" description="Helical" evidence="2">
    <location>
        <begin position="283"/>
        <end position="303"/>
    </location>
</feature>
<accession>A0ABP9MBA4</accession>
<evidence type="ECO:0000259" key="3">
    <source>
        <dbReference type="Pfam" id="PF02517"/>
    </source>
</evidence>
<feature type="region of interest" description="Disordered" evidence="1">
    <location>
        <begin position="36"/>
        <end position="70"/>
    </location>
</feature>